<dbReference type="PANTHER" id="PTHR44216">
    <property type="entry name" value="PROTEIN O-MANNOSYL-TRANSFERASE TMTC2"/>
    <property type="match status" value="1"/>
</dbReference>
<name>A0AAW9KI14_9ACTO</name>
<dbReference type="Proteomes" id="UP001289581">
    <property type="component" value="Unassembled WGS sequence"/>
</dbReference>
<feature type="repeat" description="TPR" evidence="1">
    <location>
        <begin position="391"/>
        <end position="424"/>
    </location>
</feature>
<dbReference type="SMART" id="SM00386">
    <property type="entry name" value="HAT"/>
    <property type="match status" value="4"/>
</dbReference>
<keyword evidence="4" id="KW-1185">Reference proteome</keyword>
<dbReference type="EMBL" id="JAXBCZ010000002">
    <property type="protein sequence ID" value="MEA1306008.1"/>
    <property type="molecule type" value="Genomic_DNA"/>
</dbReference>
<keyword evidence="1" id="KW-0802">TPR repeat</keyword>
<dbReference type="GO" id="GO:0006396">
    <property type="term" value="P:RNA processing"/>
    <property type="evidence" value="ECO:0007669"/>
    <property type="project" value="InterPro"/>
</dbReference>
<dbReference type="InterPro" id="IPR003107">
    <property type="entry name" value="HAT"/>
</dbReference>
<evidence type="ECO:0000313" key="4">
    <source>
        <dbReference type="Proteomes" id="UP001289581"/>
    </source>
</evidence>
<dbReference type="InterPro" id="IPR052384">
    <property type="entry name" value="TMTC_O-mannosyltransferase"/>
</dbReference>
<keyword evidence="2" id="KW-1133">Transmembrane helix</keyword>
<dbReference type="AlphaFoldDB" id="A0AAW9KI14"/>
<sequence>MSSRKPQKAVHSTDPSQSGWWLLAPAGGIVAGAAIPYFATHSAAWTTRGGVIGAAVGAAAAATPQLRDWVSMRSRRRQIADSAGVATNISEEPLESLRVHSSDRDITEFVPRDIQHQLLEHLNNGIPVLIEGPSMSGKTRLALETIRSQWPEVPCWFPRDDNDIEKLLSSNQQPAANTVILLDDLDRFLSNQSLTLGLLNQWTNNSCIIIATMMHSQYVKHSERTNEKVLGWDTVNRFKRIALTTSLSVNELNAVKHTSYAEQISQIESIGLGPLLGCAEAVRNAFTDELEKHSWCGALIKAAADWRRLGLGSASKEQLITFSKEYGNSARSVAELDDVWQQATEPIKNTVPLIQQVGNNSWEALDIIADEADWTPSSSALNSARNLITTVPQFLSVAAAMAATGNTNEALQTLKEAIALDPSNTRALGSYAIFLKNQDGTPEKIQKAYEDAINLDFCEPEIIVSYAIYLQQSKNGNLERIRNLYERALSLSPHNSSYLTAYALFLDEETGDYASAKIKFEESLKFDPNNVTTLISYATTLMKSKSNGETGCIKKLFERALKIEPDNDLAITAYGRFLQIVYRDDTVAENMYRDALSINPNNEMAAKLLLQAMIASPSKPRTQPQQPMGGKSLPHIKGSSFFAPIQNRIGGD</sequence>
<dbReference type="SUPFAM" id="SSF48452">
    <property type="entry name" value="TPR-like"/>
    <property type="match status" value="1"/>
</dbReference>
<comment type="caution">
    <text evidence="3">The sequence shown here is derived from an EMBL/GenBank/DDBJ whole genome shotgun (WGS) entry which is preliminary data.</text>
</comment>
<feature type="transmembrane region" description="Helical" evidence="2">
    <location>
        <begin position="20"/>
        <end position="39"/>
    </location>
</feature>
<evidence type="ECO:0000313" key="3">
    <source>
        <dbReference type="EMBL" id="MEA1306008.1"/>
    </source>
</evidence>
<evidence type="ECO:0000256" key="1">
    <source>
        <dbReference type="PROSITE-ProRule" id="PRU00339"/>
    </source>
</evidence>
<dbReference type="InterPro" id="IPR011990">
    <property type="entry name" value="TPR-like_helical_dom_sf"/>
</dbReference>
<gene>
    <name evidence="3" type="ORF">QU665_13175</name>
</gene>
<reference evidence="3 4" key="1">
    <citation type="submission" date="2023-06" db="EMBL/GenBank/DDBJ databases">
        <title>Actinomyces orist ORNL 0101 HMT-893 genome.</title>
        <authorList>
            <person name="Johnston C.D."/>
            <person name="Chen T."/>
            <person name="Dewhirst F.E."/>
        </authorList>
    </citation>
    <scope>NUCLEOTIDE SEQUENCE [LARGE SCALE GENOMIC DNA]</scope>
    <source>
        <strain evidence="3 4">ORNL 0101</strain>
    </source>
</reference>
<dbReference type="RefSeq" id="WP_143225768.1">
    <property type="nucleotide sequence ID" value="NZ_JAXBCZ010000002.1"/>
</dbReference>
<dbReference type="PANTHER" id="PTHR44216:SF3">
    <property type="entry name" value="PROTEIN O-MANNOSYL-TRANSFERASE TMTC2"/>
    <property type="match status" value="1"/>
</dbReference>
<proteinExistence type="predicted"/>
<dbReference type="InterPro" id="IPR027417">
    <property type="entry name" value="P-loop_NTPase"/>
</dbReference>
<keyword evidence="2" id="KW-0812">Transmembrane</keyword>
<dbReference type="GO" id="GO:0035269">
    <property type="term" value="P:protein O-linked glycosylation via mannose"/>
    <property type="evidence" value="ECO:0007669"/>
    <property type="project" value="TreeGrafter"/>
</dbReference>
<keyword evidence="2" id="KW-0472">Membrane</keyword>
<dbReference type="PROSITE" id="PS50005">
    <property type="entry name" value="TPR"/>
    <property type="match status" value="1"/>
</dbReference>
<dbReference type="SUPFAM" id="SSF52540">
    <property type="entry name" value="P-loop containing nucleoside triphosphate hydrolases"/>
    <property type="match status" value="1"/>
</dbReference>
<organism evidence="3 4">
    <name type="scientific">Actinomyces oris</name>
    <dbReference type="NCBI Taxonomy" id="544580"/>
    <lineage>
        <taxon>Bacteria</taxon>
        <taxon>Bacillati</taxon>
        <taxon>Actinomycetota</taxon>
        <taxon>Actinomycetes</taxon>
        <taxon>Actinomycetales</taxon>
        <taxon>Actinomycetaceae</taxon>
        <taxon>Actinomyces</taxon>
    </lineage>
</organism>
<accession>A0AAW9KI14</accession>
<dbReference type="Gene3D" id="1.25.40.10">
    <property type="entry name" value="Tetratricopeptide repeat domain"/>
    <property type="match status" value="3"/>
</dbReference>
<dbReference type="GO" id="GO:0000030">
    <property type="term" value="F:mannosyltransferase activity"/>
    <property type="evidence" value="ECO:0007669"/>
    <property type="project" value="TreeGrafter"/>
</dbReference>
<protein>
    <submittedName>
        <fullName evidence="3">Tetratricopeptide repeat protein</fullName>
    </submittedName>
</protein>
<evidence type="ECO:0000256" key="2">
    <source>
        <dbReference type="SAM" id="Phobius"/>
    </source>
</evidence>
<dbReference type="InterPro" id="IPR019734">
    <property type="entry name" value="TPR_rpt"/>
</dbReference>